<dbReference type="EMBL" id="KV453856">
    <property type="protein sequence ID" value="ODV84648.1"/>
    <property type="molecule type" value="Genomic_DNA"/>
</dbReference>
<dbReference type="SMART" id="SM00182">
    <property type="entry name" value="CULLIN"/>
    <property type="match status" value="1"/>
</dbReference>
<evidence type="ECO:0000313" key="5">
    <source>
        <dbReference type="EMBL" id="ODV84648.1"/>
    </source>
</evidence>
<dbReference type="InterPro" id="IPR036388">
    <property type="entry name" value="WH-like_DNA-bd_sf"/>
</dbReference>
<dbReference type="InterPro" id="IPR019559">
    <property type="entry name" value="Cullin_neddylation_domain"/>
</dbReference>
<dbReference type="Pfam" id="PF00888">
    <property type="entry name" value="Cullin"/>
    <property type="match status" value="1"/>
</dbReference>
<comment type="similarity">
    <text evidence="1 2">Belongs to the cullin family.</text>
</comment>
<dbReference type="PANTHER" id="PTHR11932">
    <property type="entry name" value="CULLIN"/>
    <property type="match status" value="1"/>
</dbReference>
<dbReference type="InterPro" id="IPR045093">
    <property type="entry name" value="Cullin"/>
</dbReference>
<dbReference type="GO" id="GO:0006511">
    <property type="term" value="P:ubiquitin-dependent protein catabolic process"/>
    <property type="evidence" value="ECO:0007669"/>
    <property type="project" value="InterPro"/>
</dbReference>
<evidence type="ECO:0000259" key="4">
    <source>
        <dbReference type="PROSITE" id="PS50069"/>
    </source>
</evidence>
<dbReference type="SUPFAM" id="SSF75632">
    <property type="entry name" value="Cullin homology domain"/>
    <property type="match status" value="1"/>
</dbReference>
<dbReference type="InterPro" id="IPR036390">
    <property type="entry name" value="WH_DNA-bd_sf"/>
</dbReference>
<dbReference type="Proteomes" id="UP000094801">
    <property type="component" value="Unassembled WGS sequence"/>
</dbReference>
<dbReference type="InterPro" id="IPR016158">
    <property type="entry name" value="Cullin_homology"/>
</dbReference>
<feature type="region of interest" description="Disordered" evidence="3">
    <location>
        <begin position="51"/>
        <end position="103"/>
    </location>
</feature>
<dbReference type="Gene3D" id="1.10.10.10">
    <property type="entry name" value="Winged helix-like DNA-binding domain superfamily/Winged helix DNA-binding domain"/>
    <property type="match status" value="1"/>
</dbReference>
<sequence length="900" mass="104957">MNSIWTKDNGGDGGSETLYFPSLISNLYNGSIENIQSTTIVNDGVIPLQEGQSTSVHKRPRLGSNLMSQKKKKLVKASDDDDDEEEEEEEEEGEKEKEKEKEKAKVTLPGTLKKLTFEMNTVLEESYKTKCRSIINEVIELKLSNETTEMDLPYSLNYIQGLVSHITRTHDTQFILEIYNKITQVFENELGSYFTHNKLTMNEFVSHYKSWKNKIYSLRIILMEIDESTTLRVKGKKLPKFVPFAINLFCEKFIDKPNDDAESKARDSLLSDLWNSVSCVINNTQDPGIFEFFTKVISEIETLRGSDKYASMLDTNVKRKIPTKIGLIEIFNDYFSKIATETTKIWLKEPETYMKNAFKLENNLVKMGHVLGFTSYFSNTDLEIDFILENVYGDSLFHNNHIEVLDPLFDDPIRRRNEFVRLLKRYEQNSLKQKPNWSIENLIDLFGRKLKERVIKFINEELINNDPKKPSNSLEELNQMKIEYDNFCEKDFSHIPELHKAVKESFKNAISETKSTSLTICHKMLKYIDSLSLWARSNLLELSYPTVKKKTTFSTIVSIIEMIPDRREYLFDKYKIQLSMRLLKGNSAEFDLYDTELETEIMILELLQKTFGADYTEKPFEMVSDMKESRTLFGKYRSKYPSSIECSSYIVKKDNWPEPPSNKKLKIPKQLQKEFENHEKFYLEEHKRVLEWKHHFQRVVIDILFDELDDSSMKSIDCSIYQATALLAFEESEKLKFDQLLKITGMEESFLLDILNNLTTGKFQLLKHNKKTGYYSINSKFKSRKEIVRLPTQETSSSTTTTATRSSSSSIMNNRSFEEMLNFRLSAFIVRKLKGSKEIMHEDLIQLLLNYIEVEKIDISELRNDNGNSSLSKVFKNSIESLIADGYIERTLNDKYRYVP</sequence>
<gene>
    <name evidence="5" type="ORF">CANARDRAFT_29163</name>
</gene>
<dbReference type="Gene3D" id="1.20.1310.10">
    <property type="entry name" value="Cullin Repeats"/>
    <property type="match status" value="1"/>
</dbReference>
<dbReference type="SMART" id="SM00884">
    <property type="entry name" value="Cullin_Nedd8"/>
    <property type="match status" value="1"/>
</dbReference>
<dbReference type="InterPro" id="IPR036317">
    <property type="entry name" value="Cullin_homology_sf"/>
</dbReference>
<evidence type="ECO:0000256" key="1">
    <source>
        <dbReference type="PROSITE-ProRule" id="PRU00330"/>
    </source>
</evidence>
<organism evidence="5 6">
    <name type="scientific">[Candida] arabinofermentans NRRL YB-2248</name>
    <dbReference type="NCBI Taxonomy" id="983967"/>
    <lineage>
        <taxon>Eukaryota</taxon>
        <taxon>Fungi</taxon>
        <taxon>Dikarya</taxon>
        <taxon>Ascomycota</taxon>
        <taxon>Saccharomycotina</taxon>
        <taxon>Pichiomycetes</taxon>
        <taxon>Pichiales</taxon>
        <taxon>Pichiaceae</taxon>
        <taxon>Ogataea</taxon>
        <taxon>Ogataea/Candida clade</taxon>
    </lineage>
</organism>
<accession>A0A1E4SYT6</accession>
<dbReference type="GO" id="GO:0031625">
    <property type="term" value="F:ubiquitin protein ligase binding"/>
    <property type="evidence" value="ECO:0007669"/>
    <property type="project" value="InterPro"/>
</dbReference>
<evidence type="ECO:0000313" key="6">
    <source>
        <dbReference type="Proteomes" id="UP000094801"/>
    </source>
</evidence>
<reference evidence="6" key="1">
    <citation type="submission" date="2016-04" db="EMBL/GenBank/DDBJ databases">
        <title>Comparative genomics of biotechnologically important yeasts.</title>
        <authorList>
            <consortium name="DOE Joint Genome Institute"/>
            <person name="Riley R."/>
            <person name="Haridas S."/>
            <person name="Wolfe K.H."/>
            <person name="Lopes M.R."/>
            <person name="Hittinger C.T."/>
            <person name="Goker M."/>
            <person name="Salamov A."/>
            <person name="Wisecaver J."/>
            <person name="Long T.M."/>
            <person name="Aerts A.L."/>
            <person name="Barry K."/>
            <person name="Choi C."/>
            <person name="Clum A."/>
            <person name="Coughlan A.Y."/>
            <person name="Deshpande S."/>
            <person name="Douglass A.P."/>
            <person name="Hanson S.J."/>
            <person name="Klenk H.-P."/>
            <person name="Labutti K."/>
            <person name="Lapidus A."/>
            <person name="Lindquist E."/>
            <person name="Lipzen A."/>
            <person name="Meier-Kolthoff J.P."/>
            <person name="Ohm R.A."/>
            <person name="Otillar R.P."/>
            <person name="Pangilinan J."/>
            <person name="Peng Y."/>
            <person name="Rokas A."/>
            <person name="Rosa C.A."/>
            <person name="Scheuner C."/>
            <person name="Sibirny A.A."/>
            <person name="Slot J.C."/>
            <person name="Stielow J.B."/>
            <person name="Sun H."/>
            <person name="Kurtzman C.P."/>
            <person name="Blackwell M."/>
            <person name="Grigoriev I.V."/>
            <person name="Jeffries T.W."/>
        </authorList>
    </citation>
    <scope>NUCLEOTIDE SEQUENCE [LARGE SCALE GENOMIC DNA]</scope>
    <source>
        <strain evidence="6">NRRL YB-2248</strain>
    </source>
</reference>
<feature type="compositionally biased region" description="Acidic residues" evidence="3">
    <location>
        <begin position="79"/>
        <end position="93"/>
    </location>
</feature>
<keyword evidence="6" id="KW-1185">Reference proteome</keyword>
<feature type="compositionally biased region" description="Basic and acidic residues" evidence="3">
    <location>
        <begin position="94"/>
        <end position="103"/>
    </location>
</feature>
<dbReference type="Pfam" id="PF26557">
    <property type="entry name" value="Cullin_AB"/>
    <property type="match status" value="1"/>
</dbReference>
<dbReference type="AlphaFoldDB" id="A0A1E4SYT6"/>
<dbReference type="Gene3D" id="3.30.230.130">
    <property type="entry name" value="Cullin, Chain C, Domain 2"/>
    <property type="match status" value="1"/>
</dbReference>
<dbReference type="STRING" id="983967.A0A1E4SYT6"/>
<dbReference type="InterPro" id="IPR001373">
    <property type="entry name" value="Cullin_N"/>
</dbReference>
<feature type="domain" description="Cullin family profile" evidence="4">
    <location>
        <begin position="565"/>
        <end position="759"/>
    </location>
</feature>
<dbReference type="InterPro" id="IPR059120">
    <property type="entry name" value="Cullin-like_AB"/>
</dbReference>
<dbReference type="SUPFAM" id="SSF46785">
    <property type="entry name" value="Winged helix' DNA-binding domain"/>
    <property type="match status" value="1"/>
</dbReference>
<evidence type="ECO:0000256" key="2">
    <source>
        <dbReference type="RuleBase" id="RU003829"/>
    </source>
</evidence>
<name>A0A1E4SYT6_9ASCO</name>
<dbReference type="PROSITE" id="PS50069">
    <property type="entry name" value="CULLIN_2"/>
    <property type="match status" value="1"/>
</dbReference>
<evidence type="ECO:0000256" key="3">
    <source>
        <dbReference type="SAM" id="MobiDB-lite"/>
    </source>
</evidence>
<protein>
    <recommendedName>
        <fullName evidence="4">Cullin family profile domain-containing protein</fullName>
    </recommendedName>
</protein>
<proteinExistence type="inferred from homology"/>
<dbReference type="OrthoDB" id="27073at2759"/>